<accession>A0A2I0IQ85</accession>
<organism evidence="1 2">
    <name type="scientific">Punica granatum</name>
    <name type="common">Pomegranate</name>
    <dbReference type="NCBI Taxonomy" id="22663"/>
    <lineage>
        <taxon>Eukaryota</taxon>
        <taxon>Viridiplantae</taxon>
        <taxon>Streptophyta</taxon>
        <taxon>Embryophyta</taxon>
        <taxon>Tracheophyta</taxon>
        <taxon>Spermatophyta</taxon>
        <taxon>Magnoliopsida</taxon>
        <taxon>eudicotyledons</taxon>
        <taxon>Gunneridae</taxon>
        <taxon>Pentapetalae</taxon>
        <taxon>rosids</taxon>
        <taxon>malvids</taxon>
        <taxon>Myrtales</taxon>
        <taxon>Lythraceae</taxon>
        <taxon>Punica</taxon>
    </lineage>
</organism>
<evidence type="ECO:0000313" key="2">
    <source>
        <dbReference type="Proteomes" id="UP000233551"/>
    </source>
</evidence>
<dbReference type="STRING" id="22663.A0A2I0IQ85"/>
<dbReference type="Proteomes" id="UP000233551">
    <property type="component" value="Unassembled WGS sequence"/>
</dbReference>
<dbReference type="Gene3D" id="1.10.600.10">
    <property type="entry name" value="Farnesyl Diphosphate Synthase"/>
    <property type="match status" value="1"/>
</dbReference>
<protein>
    <submittedName>
        <fullName evidence="1">Uncharacterized protein</fullName>
    </submittedName>
</protein>
<dbReference type="InterPro" id="IPR008949">
    <property type="entry name" value="Isoprenoid_synthase_dom_sf"/>
</dbReference>
<name>A0A2I0IQ85_PUNGR</name>
<evidence type="ECO:0000313" key="1">
    <source>
        <dbReference type="EMBL" id="PKI46155.1"/>
    </source>
</evidence>
<dbReference type="AlphaFoldDB" id="A0A2I0IQ85"/>
<dbReference type="EMBL" id="PGOL01002669">
    <property type="protein sequence ID" value="PKI46155.1"/>
    <property type="molecule type" value="Genomic_DNA"/>
</dbReference>
<reference evidence="1 2" key="1">
    <citation type="submission" date="2017-11" db="EMBL/GenBank/DDBJ databases">
        <title>De-novo sequencing of pomegranate (Punica granatum L.) genome.</title>
        <authorList>
            <person name="Akparov Z."/>
            <person name="Amiraslanov A."/>
            <person name="Hajiyeva S."/>
            <person name="Abbasov M."/>
            <person name="Kaur K."/>
            <person name="Hamwieh A."/>
            <person name="Solovyev V."/>
            <person name="Salamov A."/>
            <person name="Braich B."/>
            <person name="Kosarev P."/>
            <person name="Mahmoud A."/>
            <person name="Hajiyev E."/>
            <person name="Babayeva S."/>
            <person name="Izzatullayeva V."/>
            <person name="Mammadov A."/>
            <person name="Mammadov A."/>
            <person name="Sharifova S."/>
            <person name="Ojaghi J."/>
            <person name="Eynullazada K."/>
            <person name="Bayramov B."/>
            <person name="Abdulazimova A."/>
            <person name="Shahmuradov I."/>
        </authorList>
    </citation>
    <scope>NUCLEOTIDE SEQUENCE [LARGE SCALE GENOMIC DNA]</scope>
    <source>
        <strain evidence="2">cv. AG2017</strain>
        <tissue evidence="1">Leaf</tissue>
    </source>
</reference>
<dbReference type="SUPFAM" id="SSF48576">
    <property type="entry name" value="Terpenoid synthases"/>
    <property type="match status" value="1"/>
</dbReference>
<sequence>MVEPAANPLYGRVHVRGANNIGLYHAYDYLLPWNGRRRNQTLLRVVTNPNKFIRASTIIGHLTDDIVTQKIRDHILTMHRGNVFSKLMRRKNRGRRSTMRWKDINERCLHPHPVHEPLLIRVFNLTRAIDAVYIDNKDRYTHPNLELKQFVTSLLIDPVPS</sequence>
<gene>
    <name evidence="1" type="ORF">CRG98_033413</name>
</gene>
<proteinExistence type="predicted"/>
<comment type="caution">
    <text evidence="1">The sequence shown here is derived from an EMBL/GenBank/DDBJ whole genome shotgun (WGS) entry which is preliminary data.</text>
</comment>
<keyword evidence="2" id="KW-1185">Reference proteome</keyword>